<accession>A0ACC1XLH2</accession>
<proteinExistence type="predicted"/>
<evidence type="ECO:0000313" key="2">
    <source>
        <dbReference type="Proteomes" id="UP001164539"/>
    </source>
</evidence>
<reference evidence="1 2" key="1">
    <citation type="journal article" date="2023" name="Science">
        <title>Complex scaffold remodeling in plant triterpene biosynthesis.</title>
        <authorList>
            <person name="De La Pena R."/>
            <person name="Hodgson H."/>
            <person name="Liu J.C."/>
            <person name="Stephenson M.J."/>
            <person name="Martin A.C."/>
            <person name="Owen C."/>
            <person name="Harkess A."/>
            <person name="Leebens-Mack J."/>
            <person name="Jimenez L.E."/>
            <person name="Osbourn A."/>
            <person name="Sattely E.S."/>
        </authorList>
    </citation>
    <scope>NUCLEOTIDE SEQUENCE [LARGE SCALE GENOMIC DNA]</scope>
    <source>
        <strain evidence="2">cv. JPN11</strain>
        <tissue evidence="1">Leaf</tissue>
    </source>
</reference>
<organism evidence="1 2">
    <name type="scientific">Melia azedarach</name>
    <name type="common">Chinaberry tree</name>
    <dbReference type="NCBI Taxonomy" id="155640"/>
    <lineage>
        <taxon>Eukaryota</taxon>
        <taxon>Viridiplantae</taxon>
        <taxon>Streptophyta</taxon>
        <taxon>Embryophyta</taxon>
        <taxon>Tracheophyta</taxon>
        <taxon>Spermatophyta</taxon>
        <taxon>Magnoliopsida</taxon>
        <taxon>eudicotyledons</taxon>
        <taxon>Gunneridae</taxon>
        <taxon>Pentapetalae</taxon>
        <taxon>rosids</taxon>
        <taxon>malvids</taxon>
        <taxon>Sapindales</taxon>
        <taxon>Meliaceae</taxon>
        <taxon>Melia</taxon>
    </lineage>
</organism>
<name>A0ACC1XLH2_MELAZ</name>
<dbReference type="EMBL" id="CM051402">
    <property type="protein sequence ID" value="KAJ4711539.1"/>
    <property type="molecule type" value="Genomic_DNA"/>
</dbReference>
<evidence type="ECO:0000313" key="1">
    <source>
        <dbReference type="EMBL" id="KAJ4711539.1"/>
    </source>
</evidence>
<comment type="caution">
    <text evidence="1">The sequence shown here is derived from an EMBL/GenBank/DDBJ whole genome shotgun (WGS) entry which is preliminary data.</text>
</comment>
<keyword evidence="2" id="KW-1185">Reference proteome</keyword>
<protein>
    <submittedName>
        <fullName evidence="1">Acyl-CoA--sterol O-acyltransferase 1-like</fullName>
    </submittedName>
</protein>
<sequence>MDGEIKNFIMVWVSVAVCLCYCYVIGKTVSKGVKRLIFVIPIVCLFLYLPLFLYSAHLGGTTAFFIPWLTNFKLLLFAFGLGPLSSDPSISLPLFVLVSALPIKIQRQNPSPKSHQNGHTQETPSPNSHQNGFLTPSPSSPHEPDPKPKEGLVNYAIKGFLLAIMVRAYDYSDFIHPKLILLLYAFHIYFLLELILAVSAALARAILGLELEPQFNEPYLATSLQDFWGRRWNIMVATILRPTVYKPSLKICARFIGRKWAPLPAVFATFMVSGFMHELMFYYLGRMEPTWEVTRFFVLHGICLVVEIAAKKAVDGKFRLPRLISGPLTVAFVMGTGLTMFFPHFSRCKVDTKAFEEYRAVGNFLSSSVGQNVLLRVWN</sequence>
<dbReference type="Proteomes" id="UP001164539">
    <property type="component" value="Chromosome 9"/>
</dbReference>
<gene>
    <name evidence="1" type="ORF">OWV82_017545</name>
</gene>